<dbReference type="InterPro" id="IPR006674">
    <property type="entry name" value="HD_domain"/>
</dbReference>
<dbReference type="Gene3D" id="1.10.3210.10">
    <property type="entry name" value="Hypothetical protein af1432"/>
    <property type="match status" value="1"/>
</dbReference>
<protein>
    <recommendedName>
        <fullName evidence="1">HD domain-containing protein</fullName>
    </recommendedName>
</protein>
<gene>
    <name evidence="2" type="ORF">LTR84_004521</name>
</gene>
<evidence type="ECO:0000313" key="3">
    <source>
        <dbReference type="Proteomes" id="UP001358417"/>
    </source>
</evidence>
<dbReference type="CDD" id="cd00077">
    <property type="entry name" value="HDc"/>
    <property type="match status" value="1"/>
</dbReference>
<comment type="caution">
    <text evidence="2">The sequence shown here is derived from an EMBL/GenBank/DDBJ whole genome shotgun (WGS) entry which is preliminary data.</text>
</comment>
<dbReference type="InterPro" id="IPR003607">
    <property type="entry name" value="HD/PDEase_dom"/>
</dbReference>
<dbReference type="SUPFAM" id="SSF109604">
    <property type="entry name" value="HD-domain/PDEase-like"/>
    <property type="match status" value="1"/>
</dbReference>
<dbReference type="Pfam" id="PF01966">
    <property type="entry name" value="HD"/>
    <property type="match status" value="1"/>
</dbReference>
<dbReference type="EMBL" id="JAVRRD010000002">
    <property type="protein sequence ID" value="KAK5062450.1"/>
    <property type="molecule type" value="Genomic_DNA"/>
</dbReference>
<organism evidence="2 3">
    <name type="scientific">Exophiala bonariae</name>
    <dbReference type="NCBI Taxonomy" id="1690606"/>
    <lineage>
        <taxon>Eukaryota</taxon>
        <taxon>Fungi</taxon>
        <taxon>Dikarya</taxon>
        <taxon>Ascomycota</taxon>
        <taxon>Pezizomycotina</taxon>
        <taxon>Eurotiomycetes</taxon>
        <taxon>Chaetothyriomycetidae</taxon>
        <taxon>Chaetothyriales</taxon>
        <taxon>Herpotrichiellaceae</taxon>
        <taxon>Exophiala</taxon>
    </lineage>
</organism>
<keyword evidence="3" id="KW-1185">Reference proteome</keyword>
<proteinExistence type="predicted"/>
<name>A0AAV9NQX1_9EURO</name>
<feature type="domain" description="HD" evidence="1">
    <location>
        <begin position="34"/>
        <end position="130"/>
    </location>
</feature>
<reference evidence="2 3" key="1">
    <citation type="submission" date="2023-08" db="EMBL/GenBank/DDBJ databases">
        <title>Black Yeasts Isolated from many extreme environments.</title>
        <authorList>
            <person name="Coleine C."/>
            <person name="Stajich J.E."/>
            <person name="Selbmann L."/>
        </authorList>
    </citation>
    <scope>NUCLEOTIDE SEQUENCE [LARGE SCALE GENOMIC DNA]</scope>
    <source>
        <strain evidence="2 3">CCFEE 5792</strain>
    </source>
</reference>
<dbReference type="RefSeq" id="XP_064710722.1">
    <property type="nucleotide sequence ID" value="XM_064848098.1"/>
</dbReference>
<evidence type="ECO:0000259" key="1">
    <source>
        <dbReference type="Pfam" id="PF01966"/>
    </source>
</evidence>
<dbReference type="PANTHER" id="PTHR35569">
    <property type="entry name" value="CYANAMIDE HYDRATASE DDI2-RELATED"/>
    <property type="match status" value="1"/>
</dbReference>
<evidence type="ECO:0000313" key="2">
    <source>
        <dbReference type="EMBL" id="KAK5062450.1"/>
    </source>
</evidence>
<dbReference type="AlphaFoldDB" id="A0AAV9NQX1"/>
<dbReference type="PANTHER" id="PTHR35569:SF1">
    <property type="entry name" value="CYANAMIDE HYDRATASE DDI2-RELATED"/>
    <property type="match status" value="1"/>
</dbReference>
<accession>A0AAV9NQX1</accession>
<dbReference type="Proteomes" id="UP001358417">
    <property type="component" value="Unassembled WGS sequence"/>
</dbReference>
<sequence>MSLVDIPEIGLQIPQIPLAAKALAFCKEHCSEPVYNHAVRAAYWALIISQRLPKTIAPSPDLDIVVVGCILHDMGWARTAGLLSKDKRFEVDSANIARDFLDSQPLRETWGQDKIQRMWDGIALHATPSIAKFGAPEVALIHLGVIADFVGPSVSLSTGESDLILLDEYHAVMKLFPRAGFNRDGFKDIMCWLCHEKAETTYDNWVSGFGLKFGTDGNGTDRETFAHAWEENQFASSLLLALDKLEALDNTA</sequence>
<dbReference type="GeneID" id="89972699"/>